<reference evidence="2 3" key="1">
    <citation type="journal article" date="2022" name="Allergy">
        <title>Genome assembly and annotation of Periplaneta americana reveal a comprehensive cockroach allergen profile.</title>
        <authorList>
            <person name="Wang L."/>
            <person name="Xiong Q."/>
            <person name="Saelim N."/>
            <person name="Wang L."/>
            <person name="Nong W."/>
            <person name="Wan A.T."/>
            <person name="Shi M."/>
            <person name="Liu X."/>
            <person name="Cao Q."/>
            <person name="Hui J.H.L."/>
            <person name="Sookrung N."/>
            <person name="Leung T.F."/>
            <person name="Tungtrongchitr A."/>
            <person name="Tsui S.K.W."/>
        </authorList>
    </citation>
    <scope>NUCLEOTIDE SEQUENCE [LARGE SCALE GENOMIC DNA]</scope>
    <source>
        <strain evidence="2">PWHHKU_190912</strain>
    </source>
</reference>
<gene>
    <name evidence="2" type="ORF">ANN_09883</name>
</gene>
<dbReference type="Pfam" id="PF16087">
    <property type="entry name" value="DUF4817"/>
    <property type="match status" value="1"/>
</dbReference>
<accession>A0ABQ8TQJ0</accession>
<keyword evidence="3" id="KW-1185">Reference proteome</keyword>
<sequence>MAKGLSEVLKQSLQPSNLENKLMAQAYDGAAIMSGNQSDGMLVTVYLSTALVIQQRTKCRLKKKERCWVKECLNKKKLMYRESWKMLTECTLGDRQIIGQAVATVSCPALLAGNANKFSLRERVYTNIKGRRSCAKTRCKFRMKFPNRPVPSAETIKRLPTRFKETGSMNNRKSNRKHSVLAEEKLDEKKSRLSMMWNFRVLFIRLSEDVNYV</sequence>
<organism evidence="2 3">
    <name type="scientific">Periplaneta americana</name>
    <name type="common">American cockroach</name>
    <name type="synonym">Blatta americana</name>
    <dbReference type="NCBI Taxonomy" id="6978"/>
    <lineage>
        <taxon>Eukaryota</taxon>
        <taxon>Metazoa</taxon>
        <taxon>Ecdysozoa</taxon>
        <taxon>Arthropoda</taxon>
        <taxon>Hexapoda</taxon>
        <taxon>Insecta</taxon>
        <taxon>Pterygota</taxon>
        <taxon>Neoptera</taxon>
        <taxon>Polyneoptera</taxon>
        <taxon>Dictyoptera</taxon>
        <taxon>Blattodea</taxon>
        <taxon>Blattoidea</taxon>
        <taxon>Blattidae</taxon>
        <taxon>Blattinae</taxon>
        <taxon>Periplaneta</taxon>
    </lineage>
</organism>
<evidence type="ECO:0000313" key="3">
    <source>
        <dbReference type="Proteomes" id="UP001148838"/>
    </source>
</evidence>
<dbReference type="InterPro" id="IPR032135">
    <property type="entry name" value="DUF4817"/>
</dbReference>
<name>A0ABQ8TQJ0_PERAM</name>
<protein>
    <recommendedName>
        <fullName evidence="1">DUF4817 domain-containing protein</fullName>
    </recommendedName>
</protein>
<feature type="domain" description="DUF4817" evidence="1">
    <location>
        <begin position="131"/>
        <end position="170"/>
    </location>
</feature>
<proteinExistence type="predicted"/>
<dbReference type="Proteomes" id="UP001148838">
    <property type="component" value="Unassembled WGS sequence"/>
</dbReference>
<comment type="caution">
    <text evidence="2">The sequence shown here is derived from an EMBL/GenBank/DDBJ whole genome shotgun (WGS) entry which is preliminary data.</text>
</comment>
<evidence type="ECO:0000313" key="2">
    <source>
        <dbReference type="EMBL" id="KAJ4447874.1"/>
    </source>
</evidence>
<evidence type="ECO:0000259" key="1">
    <source>
        <dbReference type="Pfam" id="PF16087"/>
    </source>
</evidence>
<dbReference type="EMBL" id="JAJSOF020000005">
    <property type="protein sequence ID" value="KAJ4447874.1"/>
    <property type="molecule type" value="Genomic_DNA"/>
</dbReference>